<evidence type="ECO:0000256" key="4">
    <source>
        <dbReference type="ARBA" id="ARBA00020071"/>
    </source>
</evidence>
<dbReference type="InterPro" id="IPR002509">
    <property type="entry name" value="NODB_dom"/>
</dbReference>
<evidence type="ECO:0000313" key="9">
    <source>
        <dbReference type="Proteomes" id="UP000189935"/>
    </source>
</evidence>
<proteinExistence type="inferred from homology"/>
<reference evidence="8 9" key="1">
    <citation type="submission" date="2016-11" db="EMBL/GenBank/DDBJ databases">
        <authorList>
            <person name="Jaros S."/>
            <person name="Januszkiewicz K."/>
            <person name="Wedrychowicz H."/>
        </authorList>
    </citation>
    <scope>NUCLEOTIDE SEQUENCE [LARGE SCALE GENOMIC DNA]</scope>
    <source>
        <strain evidence="8 9">GAS499</strain>
    </source>
</reference>
<evidence type="ECO:0000256" key="6">
    <source>
        <dbReference type="ARBA" id="ARBA00032976"/>
    </source>
</evidence>
<sequence length="270" mass="29706">MGGSVIVKPTTYITTSWDDGHPLDLRVAELLTKYGLRGTFYIPMTAENGTMTAAQLRELSLVFEIGAHTLHHTVLTGATEQQAWQEIVGSRSWLENNTGLPCLMFCPPEGKYSGRHLAIAKKAGYVGVRGVELLSLDFPRRQAGLMLMPTTIQAFPHRFLAFAKNAIKRKALANLWLYVIHGRAAEWPAMAESLLRHAIDRGGVFHLWGHSWELQDASQWQRLKDVLCLMGSFVREAPALTNGQLCRLSMPSVTVLDQAAQAAKTAAAGG</sequence>
<dbReference type="OrthoDB" id="9763050at2"/>
<comment type="similarity">
    <text evidence="3">Belongs to the polysaccharide deacetylase family.</text>
</comment>
<dbReference type="GO" id="GO:0005975">
    <property type="term" value="P:carbohydrate metabolic process"/>
    <property type="evidence" value="ECO:0007669"/>
    <property type="project" value="InterPro"/>
</dbReference>
<accession>A0A1M6JBZ6</accession>
<dbReference type="PANTHER" id="PTHR34216:SF3">
    <property type="entry name" value="POLY-BETA-1,6-N-ACETYL-D-GLUCOSAMINE N-DEACETYLASE"/>
    <property type="match status" value="1"/>
</dbReference>
<dbReference type="InterPro" id="IPR011330">
    <property type="entry name" value="Glyco_hydro/deAcase_b/a-brl"/>
</dbReference>
<dbReference type="GO" id="GO:0016810">
    <property type="term" value="F:hydrolase activity, acting on carbon-nitrogen (but not peptide) bonds"/>
    <property type="evidence" value="ECO:0007669"/>
    <property type="project" value="InterPro"/>
</dbReference>
<comment type="subcellular location">
    <subcellularLocation>
        <location evidence="2">Secreted</location>
    </subcellularLocation>
</comment>
<dbReference type="PANTHER" id="PTHR34216">
    <property type="match status" value="1"/>
</dbReference>
<organism evidence="8 9">
    <name type="scientific">Bradyrhizobium lablabi</name>
    <dbReference type="NCBI Taxonomy" id="722472"/>
    <lineage>
        <taxon>Bacteria</taxon>
        <taxon>Pseudomonadati</taxon>
        <taxon>Pseudomonadota</taxon>
        <taxon>Alphaproteobacteria</taxon>
        <taxon>Hyphomicrobiales</taxon>
        <taxon>Nitrobacteraceae</taxon>
        <taxon>Bradyrhizobium</taxon>
    </lineage>
</organism>
<dbReference type="SUPFAM" id="SSF88713">
    <property type="entry name" value="Glycoside hydrolase/deacetylase"/>
    <property type="match status" value="1"/>
</dbReference>
<dbReference type="CDD" id="cd10967">
    <property type="entry name" value="CE4_GLA_like_6s"/>
    <property type="match status" value="1"/>
</dbReference>
<dbReference type="InterPro" id="IPR051398">
    <property type="entry name" value="Polysacch_Deacetylase"/>
</dbReference>
<dbReference type="GO" id="GO:0005576">
    <property type="term" value="C:extracellular region"/>
    <property type="evidence" value="ECO:0007669"/>
    <property type="project" value="UniProtKB-SubCell"/>
</dbReference>
<dbReference type="AlphaFoldDB" id="A0A1M6JBZ6"/>
<feature type="domain" description="NodB homology" evidence="7">
    <location>
        <begin position="9"/>
        <end position="206"/>
    </location>
</feature>
<evidence type="ECO:0000313" key="8">
    <source>
        <dbReference type="EMBL" id="SHJ44177.1"/>
    </source>
</evidence>
<evidence type="ECO:0000256" key="5">
    <source>
        <dbReference type="ARBA" id="ARBA00022729"/>
    </source>
</evidence>
<dbReference type="Pfam" id="PF01522">
    <property type="entry name" value="Polysacc_deac_1"/>
    <property type="match status" value="1"/>
</dbReference>
<evidence type="ECO:0000256" key="1">
    <source>
        <dbReference type="ARBA" id="ARBA00003236"/>
    </source>
</evidence>
<dbReference type="EMBL" id="LT670844">
    <property type="protein sequence ID" value="SHJ44177.1"/>
    <property type="molecule type" value="Genomic_DNA"/>
</dbReference>
<gene>
    <name evidence="8" type="ORF">SAMN05444159_0627</name>
</gene>
<name>A0A1M6JBZ6_9BRAD</name>
<protein>
    <recommendedName>
        <fullName evidence="4">Chitooligosaccharide deacetylase</fullName>
    </recommendedName>
    <alternativeName>
        <fullName evidence="6">Nodulation protein B</fullName>
    </alternativeName>
</protein>
<comment type="function">
    <text evidence="1">Is involved in generating a small heat-stable compound (Nod), an acylated oligomer of N-acetylglucosamine, that stimulates mitosis in various plant protoplasts.</text>
</comment>
<evidence type="ECO:0000256" key="2">
    <source>
        <dbReference type="ARBA" id="ARBA00004613"/>
    </source>
</evidence>
<dbReference type="Gene3D" id="3.20.20.370">
    <property type="entry name" value="Glycoside hydrolase/deacetylase"/>
    <property type="match status" value="1"/>
</dbReference>
<keyword evidence="5" id="KW-0732">Signal</keyword>
<evidence type="ECO:0000256" key="3">
    <source>
        <dbReference type="ARBA" id="ARBA00010973"/>
    </source>
</evidence>
<dbReference type="PROSITE" id="PS51677">
    <property type="entry name" value="NODB"/>
    <property type="match status" value="1"/>
</dbReference>
<evidence type="ECO:0000259" key="7">
    <source>
        <dbReference type="PROSITE" id="PS51677"/>
    </source>
</evidence>
<dbReference type="Proteomes" id="UP000189935">
    <property type="component" value="Chromosome I"/>
</dbReference>